<keyword evidence="4" id="KW-0539">Nucleus</keyword>
<feature type="domain" description="Myb-like" evidence="5">
    <location>
        <begin position="353"/>
        <end position="396"/>
    </location>
</feature>
<dbReference type="GO" id="GO:0042796">
    <property type="term" value="P:snRNA transcription by RNA polymerase III"/>
    <property type="evidence" value="ECO:0007669"/>
    <property type="project" value="TreeGrafter"/>
</dbReference>
<dbReference type="InterPro" id="IPR009057">
    <property type="entry name" value="Homeodomain-like_sf"/>
</dbReference>
<evidence type="ECO:0000259" key="6">
    <source>
        <dbReference type="PROSITE" id="PS51294"/>
    </source>
</evidence>
<evidence type="ECO:0000259" key="5">
    <source>
        <dbReference type="PROSITE" id="PS50090"/>
    </source>
</evidence>
<proteinExistence type="predicted"/>
<evidence type="ECO:0000313" key="7">
    <source>
        <dbReference type="EMBL" id="KAJ7715843.1"/>
    </source>
</evidence>
<protein>
    <submittedName>
        <fullName evidence="7">Uncharacterized protein</fullName>
    </submittedName>
</protein>
<dbReference type="EMBL" id="JARKIB010000301">
    <property type="protein sequence ID" value="KAJ7715843.1"/>
    <property type="molecule type" value="Genomic_DNA"/>
</dbReference>
<evidence type="ECO:0000256" key="2">
    <source>
        <dbReference type="ARBA" id="ARBA00023125"/>
    </source>
</evidence>
<feature type="domain" description="HTH myb-type" evidence="6">
    <location>
        <begin position="353"/>
        <end position="379"/>
    </location>
</feature>
<dbReference type="SMART" id="SM00717">
    <property type="entry name" value="SANT"/>
    <property type="match status" value="4"/>
</dbReference>
<keyword evidence="2" id="KW-0238">DNA-binding</keyword>
<accession>A0AAD7H9S8</accession>
<dbReference type="EMBL" id="JARKIB010000254">
    <property type="protein sequence ID" value="KAJ7719319.1"/>
    <property type="molecule type" value="Genomic_DNA"/>
</dbReference>
<name>A0AAD7H9S8_9AGAR</name>
<dbReference type="GO" id="GO:0019185">
    <property type="term" value="C:snRNA-activating protein complex"/>
    <property type="evidence" value="ECO:0007669"/>
    <property type="project" value="TreeGrafter"/>
</dbReference>
<dbReference type="Gene3D" id="1.10.10.60">
    <property type="entry name" value="Homeodomain-like"/>
    <property type="match status" value="3"/>
</dbReference>
<evidence type="ECO:0000256" key="1">
    <source>
        <dbReference type="ARBA" id="ARBA00023015"/>
    </source>
</evidence>
<dbReference type="CDD" id="cd00167">
    <property type="entry name" value="SANT"/>
    <property type="match status" value="2"/>
</dbReference>
<dbReference type="Proteomes" id="UP001215598">
    <property type="component" value="Unassembled WGS sequence"/>
</dbReference>
<comment type="caution">
    <text evidence="7">The sequence shown here is derived from an EMBL/GenBank/DDBJ whole genome shotgun (WGS) entry which is preliminary data.</text>
</comment>
<evidence type="ECO:0000313" key="9">
    <source>
        <dbReference type="Proteomes" id="UP001215598"/>
    </source>
</evidence>
<dbReference type="InterPro" id="IPR001005">
    <property type="entry name" value="SANT/Myb"/>
</dbReference>
<organism evidence="7 9">
    <name type="scientific">Mycena metata</name>
    <dbReference type="NCBI Taxonomy" id="1033252"/>
    <lineage>
        <taxon>Eukaryota</taxon>
        <taxon>Fungi</taxon>
        <taxon>Dikarya</taxon>
        <taxon>Basidiomycota</taxon>
        <taxon>Agaricomycotina</taxon>
        <taxon>Agaricomycetes</taxon>
        <taxon>Agaricomycetidae</taxon>
        <taxon>Agaricales</taxon>
        <taxon>Marasmiineae</taxon>
        <taxon>Mycenaceae</taxon>
        <taxon>Mycena</taxon>
    </lineage>
</organism>
<dbReference type="GO" id="GO:0001006">
    <property type="term" value="F:RNA polymerase III type 3 promoter sequence-specific DNA binding"/>
    <property type="evidence" value="ECO:0007669"/>
    <property type="project" value="TreeGrafter"/>
</dbReference>
<keyword evidence="9" id="KW-1185">Reference proteome</keyword>
<reference evidence="7" key="1">
    <citation type="submission" date="2023-03" db="EMBL/GenBank/DDBJ databases">
        <title>Massive genome expansion in bonnet fungi (Mycena s.s.) driven by repeated elements and novel gene families across ecological guilds.</title>
        <authorList>
            <consortium name="Lawrence Berkeley National Laboratory"/>
            <person name="Harder C.B."/>
            <person name="Miyauchi S."/>
            <person name="Viragh M."/>
            <person name="Kuo A."/>
            <person name="Thoen E."/>
            <person name="Andreopoulos B."/>
            <person name="Lu D."/>
            <person name="Skrede I."/>
            <person name="Drula E."/>
            <person name="Henrissat B."/>
            <person name="Morin E."/>
            <person name="Kohler A."/>
            <person name="Barry K."/>
            <person name="LaButti K."/>
            <person name="Morin E."/>
            <person name="Salamov A."/>
            <person name="Lipzen A."/>
            <person name="Mereny Z."/>
            <person name="Hegedus B."/>
            <person name="Baldrian P."/>
            <person name="Stursova M."/>
            <person name="Weitz H."/>
            <person name="Taylor A."/>
            <person name="Grigoriev I.V."/>
            <person name="Nagy L.G."/>
            <person name="Martin F."/>
            <person name="Kauserud H."/>
        </authorList>
    </citation>
    <scope>NUCLEOTIDE SEQUENCE</scope>
    <source>
        <strain evidence="7">CBHHK182m</strain>
    </source>
</reference>
<evidence type="ECO:0000313" key="8">
    <source>
        <dbReference type="EMBL" id="KAJ7719319.1"/>
    </source>
</evidence>
<dbReference type="InterPro" id="IPR051575">
    <property type="entry name" value="Myb-like_DNA-bd"/>
</dbReference>
<dbReference type="InterPro" id="IPR017930">
    <property type="entry name" value="Myb_dom"/>
</dbReference>
<dbReference type="PROSITE" id="PS51294">
    <property type="entry name" value="HTH_MYB"/>
    <property type="match status" value="1"/>
</dbReference>
<dbReference type="PANTHER" id="PTHR46621:SF1">
    <property type="entry name" value="SNRNA-ACTIVATING PROTEIN COMPLEX SUBUNIT 4"/>
    <property type="match status" value="1"/>
</dbReference>
<evidence type="ECO:0000256" key="3">
    <source>
        <dbReference type="ARBA" id="ARBA00023163"/>
    </source>
</evidence>
<gene>
    <name evidence="8" type="ORF">B0H16DRAFT_1475056</name>
    <name evidence="7" type="ORF">B0H16DRAFT_1477146</name>
</gene>
<dbReference type="PROSITE" id="PS50090">
    <property type="entry name" value="MYB_LIKE"/>
    <property type="match status" value="3"/>
</dbReference>
<dbReference type="SUPFAM" id="SSF46689">
    <property type="entry name" value="Homeodomain-like"/>
    <property type="match status" value="1"/>
</dbReference>
<dbReference type="GO" id="GO:0042795">
    <property type="term" value="P:snRNA transcription by RNA polymerase II"/>
    <property type="evidence" value="ECO:0007669"/>
    <property type="project" value="TreeGrafter"/>
</dbReference>
<evidence type="ECO:0000256" key="4">
    <source>
        <dbReference type="ARBA" id="ARBA00023242"/>
    </source>
</evidence>
<dbReference type="AlphaFoldDB" id="A0AAD7H9S8"/>
<feature type="domain" description="Myb-like" evidence="5">
    <location>
        <begin position="405"/>
        <end position="447"/>
    </location>
</feature>
<keyword evidence="1" id="KW-0805">Transcription regulation</keyword>
<sequence>MFPITADSIWAELAASEPMELDMFMLSDPVPITAACDFDVSMVSDPVPFGANSLTAFASVSTPASDVCMLSAVSDFLLPRLNEVNAEAAPSTHTTADPSHSPVTTCAPPAAACDGNFGIDPAALVFDRSAHQTAAIRTLQACLNHHDALREHHAKLEAEMAEVDRLLREADPPADDSDDEETENPVFPLQGLIQDFDDQDSPFYEDAQRRNRYLACFSGNPMSPEELKALTKAVEVDSARVAHAEGTVGKPQPATLLLKKLDWTLVANQVSESSPAPRTAEECRREWSRLPNGAVNRGVWETREIRQLVRLVEEYDGALVNWVRVAADLETNRVPLDCLRQWLIENPRPDLEWTPELDLRLQEAVVKYGQCWSHIARYVDEKATVDDCWERYVYVFQARRGCLEWSEEEDRQLRVGLEAFGGLWEEAGFSVQGRSVGECQERAEELGLETAPPKRNPRRKRLQRGAY</sequence>
<dbReference type="Pfam" id="PF00249">
    <property type="entry name" value="Myb_DNA-binding"/>
    <property type="match status" value="1"/>
</dbReference>
<feature type="domain" description="Myb-like" evidence="5">
    <location>
        <begin position="292"/>
        <end position="342"/>
    </location>
</feature>
<keyword evidence="3" id="KW-0804">Transcription</keyword>
<dbReference type="PANTHER" id="PTHR46621">
    <property type="entry name" value="SNRNA-ACTIVATING PROTEIN COMPLEX SUBUNIT 4"/>
    <property type="match status" value="1"/>
</dbReference>
<dbReference type="GO" id="GO:0000978">
    <property type="term" value="F:RNA polymerase II cis-regulatory region sequence-specific DNA binding"/>
    <property type="evidence" value="ECO:0007669"/>
    <property type="project" value="TreeGrafter"/>
</dbReference>